<keyword evidence="1" id="KW-0805">Transcription regulation</keyword>
<dbReference type="Gene3D" id="1.10.10.60">
    <property type="entry name" value="Homeodomain-like"/>
    <property type="match status" value="2"/>
</dbReference>
<evidence type="ECO:0000256" key="1">
    <source>
        <dbReference type="ARBA" id="ARBA00023015"/>
    </source>
</evidence>
<evidence type="ECO:0000256" key="3">
    <source>
        <dbReference type="ARBA" id="ARBA00023163"/>
    </source>
</evidence>
<name>A0ABR7D8G2_9CLOT</name>
<organism evidence="6 7">
    <name type="scientific">Clostridium hominis</name>
    <dbReference type="NCBI Taxonomy" id="2763036"/>
    <lineage>
        <taxon>Bacteria</taxon>
        <taxon>Bacillati</taxon>
        <taxon>Bacillota</taxon>
        <taxon>Clostridia</taxon>
        <taxon>Eubacteriales</taxon>
        <taxon>Clostridiaceae</taxon>
        <taxon>Clostridium</taxon>
    </lineage>
</organism>
<dbReference type="Gene3D" id="2.60.120.10">
    <property type="entry name" value="Jelly Rolls"/>
    <property type="match status" value="1"/>
</dbReference>
<dbReference type="InterPro" id="IPR003313">
    <property type="entry name" value="AraC-bd"/>
</dbReference>
<keyword evidence="2" id="KW-0238">DNA-binding</keyword>
<evidence type="ECO:0000256" key="2">
    <source>
        <dbReference type="ARBA" id="ARBA00023125"/>
    </source>
</evidence>
<dbReference type="SUPFAM" id="SSF46689">
    <property type="entry name" value="Homeodomain-like"/>
    <property type="match status" value="1"/>
</dbReference>
<reference evidence="6 7" key="1">
    <citation type="submission" date="2020-08" db="EMBL/GenBank/DDBJ databases">
        <title>Genome public.</title>
        <authorList>
            <person name="Liu C."/>
            <person name="Sun Q."/>
        </authorList>
    </citation>
    <scope>NUCLEOTIDE SEQUENCE [LARGE SCALE GENOMIC DNA]</scope>
    <source>
        <strain evidence="6 7">NSJ-6</strain>
    </source>
</reference>
<comment type="caution">
    <text evidence="6">The sequence shown here is derived from an EMBL/GenBank/DDBJ whole genome shotgun (WGS) entry which is preliminary data.</text>
</comment>
<gene>
    <name evidence="6" type="ORF">H8S20_02090</name>
</gene>
<evidence type="ECO:0000259" key="5">
    <source>
        <dbReference type="PROSITE" id="PS50008"/>
    </source>
</evidence>
<sequence length="355" mass="42212">MDNINKGFNLRDYFKEAVELEELLSRCKDKKELFKSYYLSEYYKNIKGEMEVFNKNTNIHEENEKLCIYDLNVNFRINLGIKNSRIEDILIGNYHKHNYYELIYVYKGKYSQEINGEIITLNQGEACILNPNINHNDIPIESGNTVLFFCFSNKFFYEIVSKYTTIHYKLDEFIKNDLKDQNAVEQYIIFKKNNCLECNEIVEDIVKEYFTPHIGTKLILSGKIIRFLDILSNEYESLDLVRFNYSSTRTAFIDIDSFIEKNISDISREKIANELHYNPNYINKIIRKNTGLTYSEYILNKKLKLAINLLKNSNLSINNIIKEVGYINKSYFYKVFTNKYSMTPQEFRVMFRNNL</sequence>
<evidence type="ECO:0000313" key="6">
    <source>
        <dbReference type="EMBL" id="MBC5627674.1"/>
    </source>
</evidence>
<dbReference type="InterPro" id="IPR014710">
    <property type="entry name" value="RmlC-like_jellyroll"/>
</dbReference>
<dbReference type="EMBL" id="JACOOO010000004">
    <property type="protein sequence ID" value="MBC5627674.1"/>
    <property type="molecule type" value="Genomic_DNA"/>
</dbReference>
<accession>A0ABR7D8G2</accession>
<dbReference type="PANTHER" id="PTHR43280">
    <property type="entry name" value="ARAC-FAMILY TRANSCRIPTIONAL REGULATOR"/>
    <property type="match status" value="1"/>
</dbReference>
<dbReference type="Proteomes" id="UP000596929">
    <property type="component" value="Unassembled WGS sequence"/>
</dbReference>
<evidence type="ECO:0000259" key="4">
    <source>
        <dbReference type="PROSITE" id="PS01124"/>
    </source>
</evidence>
<dbReference type="SUPFAM" id="SSF51182">
    <property type="entry name" value="RmlC-like cupins"/>
    <property type="match status" value="1"/>
</dbReference>
<dbReference type="RefSeq" id="WP_186859199.1">
    <property type="nucleotide sequence ID" value="NZ_JACOOO010000004.1"/>
</dbReference>
<protein>
    <submittedName>
        <fullName evidence="6">Helix-turn-helix transcriptional regulator</fullName>
    </submittedName>
</protein>
<dbReference type="Pfam" id="PF02311">
    <property type="entry name" value="AraC_binding"/>
    <property type="match status" value="1"/>
</dbReference>
<keyword evidence="3" id="KW-0804">Transcription</keyword>
<proteinExistence type="predicted"/>
<keyword evidence="7" id="KW-1185">Reference proteome</keyword>
<dbReference type="InterPro" id="IPR001711">
    <property type="entry name" value="PLipase_C_Pinositol-sp_Y"/>
</dbReference>
<dbReference type="InterPro" id="IPR011051">
    <property type="entry name" value="RmlC_Cupin_sf"/>
</dbReference>
<dbReference type="SMART" id="SM00342">
    <property type="entry name" value="HTH_ARAC"/>
    <property type="match status" value="1"/>
</dbReference>
<dbReference type="Pfam" id="PF12833">
    <property type="entry name" value="HTH_18"/>
    <property type="match status" value="1"/>
</dbReference>
<dbReference type="InterPro" id="IPR018060">
    <property type="entry name" value="HTH_AraC"/>
</dbReference>
<dbReference type="PROSITE" id="PS01124">
    <property type="entry name" value="HTH_ARAC_FAMILY_2"/>
    <property type="match status" value="1"/>
</dbReference>
<feature type="domain" description="PI-PLC Y-box" evidence="5">
    <location>
        <begin position="228"/>
        <end position="297"/>
    </location>
</feature>
<evidence type="ECO:0000313" key="7">
    <source>
        <dbReference type="Proteomes" id="UP000596929"/>
    </source>
</evidence>
<dbReference type="InterPro" id="IPR009057">
    <property type="entry name" value="Homeodomain-like_sf"/>
</dbReference>
<feature type="domain" description="HTH araC/xylS-type" evidence="4">
    <location>
        <begin position="253"/>
        <end position="350"/>
    </location>
</feature>
<dbReference type="PANTHER" id="PTHR43280:SF28">
    <property type="entry name" value="HTH-TYPE TRANSCRIPTIONAL ACTIVATOR RHAS"/>
    <property type="match status" value="1"/>
</dbReference>
<dbReference type="PROSITE" id="PS50008">
    <property type="entry name" value="PIPLC_Y_DOMAIN"/>
    <property type="match status" value="1"/>
</dbReference>